<evidence type="ECO:0000313" key="2">
    <source>
        <dbReference type="Proteomes" id="UP001732700"/>
    </source>
</evidence>
<proteinExistence type="predicted"/>
<reference evidence="1" key="1">
    <citation type="submission" date="2021-05" db="EMBL/GenBank/DDBJ databases">
        <authorList>
            <person name="Scholz U."/>
            <person name="Mascher M."/>
            <person name="Fiebig A."/>
        </authorList>
    </citation>
    <scope>NUCLEOTIDE SEQUENCE [LARGE SCALE GENOMIC DNA]</scope>
</reference>
<evidence type="ECO:0000313" key="1">
    <source>
        <dbReference type="EnsemblPlants" id="AVESA.00010b.r2.7DG1360970.1.CDS.1"/>
    </source>
</evidence>
<accession>A0ACD6AE43</accession>
<dbReference type="EnsemblPlants" id="AVESA.00010b.r2.7DG1360970.1">
    <property type="protein sequence ID" value="AVESA.00010b.r2.7DG1360970.1.CDS.1"/>
    <property type="gene ID" value="AVESA.00010b.r2.7DG1360970"/>
</dbReference>
<organism evidence="1 2">
    <name type="scientific">Avena sativa</name>
    <name type="common">Oat</name>
    <dbReference type="NCBI Taxonomy" id="4498"/>
    <lineage>
        <taxon>Eukaryota</taxon>
        <taxon>Viridiplantae</taxon>
        <taxon>Streptophyta</taxon>
        <taxon>Embryophyta</taxon>
        <taxon>Tracheophyta</taxon>
        <taxon>Spermatophyta</taxon>
        <taxon>Magnoliopsida</taxon>
        <taxon>Liliopsida</taxon>
        <taxon>Poales</taxon>
        <taxon>Poaceae</taxon>
        <taxon>BOP clade</taxon>
        <taxon>Pooideae</taxon>
        <taxon>Poodae</taxon>
        <taxon>Poeae</taxon>
        <taxon>Poeae Chloroplast Group 1 (Aveneae type)</taxon>
        <taxon>Aveninae</taxon>
        <taxon>Avena</taxon>
    </lineage>
</organism>
<protein>
    <submittedName>
        <fullName evidence="1">Uncharacterized protein</fullName>
    </submittedName>
</protein>
<sequence>MLTCIALGSCFYSNPKRKLPHPATIENGPIAQCPAYHHYYTSRMMITPCGRRRPSFFYLRHDRGSLPRRRRSKQASSMASFGPGNLPNSEDQRNAGKGTAIFSYTCVGLTGAVIFSVLFFFCYQIRNRAPVAAAGAGTGGRRGRRVDLAKLPEFAYNRSARHSGRGDGAQCSVCLGTVQGGEMVRMLPSCKHLYHVECIDMWLASHDTCPLCRAEVEPPEEDGQPSTELPV</sequence>
<reference evidence="1" key="2">
    <citation type="submission" date="2025-09" db="UniProtKB">
        <authorList>
            <consortium name="EnsemblPlants"/>
        </authorList>
    </citation>
    <scope>IDENTIFICATION</scope>
</reference>
<dbReference type="Proteomes" id="UP001732700">
    <property type="component" value="Chromosome 7D"/>
</dbReference>
<name>A0ACD6AE43_AVESA</name>
<keyword evidence="2" id="KW-1185">Reference proteome</keyword>